<comment type="caution">
    <text evidence="1">The sequence shown here is derived from an EMBL/GenBank/DDBJ whole genome shotgun (WGS) entry which is preliminary data.</text>
</comment>
<dbReference type="Proteomes" id="UP001153678">
    <property type="component" value="Unassembled WGS sequence"/>
</dbReference>
<dbReference type="EMBL" id="CAMKVN010000819">
    <property type="protein sequence ID" value="CAI2171439.1"/>
    <property type="molecule type" value="Genomic_DNA"/>
</dbReference>
<protein>
    <submittedName>
        <fullName evidence="1">13927_t:CDS:1</fullName>
    </submittedName>
</protein>
<dbReference type="AlphaFoldDB" id="A0A9W4SK75"/>
<name>A0A9W4SK75_9GLOM</name>
<reference evidence="1" key="1">
    <citation type="submission" date="2022-08" db="EMBL/GenBank/DDBJ databases">
        <authorList>
            <person name="Kallberg Y."/>
            <person name="Tangrot J."/>
            <person name="Rosling A."/>
        </authorList>
    </citation>
    <scope>NUCLEOTIDE SEQUENCE</scope>
    <source>
        <strain evidence="1">Wild A</strain>
    </source>
</reference>
<accession>A0A9W4SK75</accession>
<sequence length="118" mass="14130">MELRMYSCEEMENRGWLTIRFRMSVPPLLRILGTLKYFCYGNPLTVTHTLYTFKAKELTRLKESEQSTDVLYLNIYLYYNLEDLDNGTELRSPSYMAEKSAVLKDQFQEKTFQWNTQK</sequence>
<gene>
    <name evidence="1" type="ORF">FWILDA_LOCUS5081</name>
</gene>
<proteinExistence type="predicted"/>
<evidence type="ECO:0000313" key="2">
    <source>
        <dbReference type="Proteomes" id="UP001153678"/>
    </source>
</evidence>
<organism evidence="1 2">
    <name type="scientific">Funneliformis geosporum</name>
    <dbReference type="NCBI Taxonomy" id="1117311"/>
    <lineage>
        <taxon>Eukaryota</taxon>
        <taxon>Fungi</taxon>
        <taxon>Fungi incertae sedis</taxon>
        <taxon>Mucoromycota</taxon>
        <taxon>Glomeromycotina</taxon>
        <taxon>Glomeromycetes</taxon>
        <taxon>Glomerales</taxon>
        <taxon>Glomeraceae</taxon>
        <taxon>Funneliformis</taxon>
    </lineage>
</organism>
<keyword evidence="2" id="KW-1185">Reference proteome</keyword>
<evidence type="ECO:0000313" key="1">
    <source>
        <dbReference type="EMBL" id="CAI2171439.1"/>
    </source>
</evidence>